<gene>
    <name evidence="1" type="ORF">CLF_101300</name>
</gene>
<evidence type="ECO:0000313" key="1">
    <source>
        <dbReference type="EMBL" id="GAA48196.1"/>
    </source>
</evidence>
<name>G7Y5G0_CLOSI</name>
<evidence type="ECO:0000313" key="2">
    <source>
        <dbReference type="Proteomes" id="UP000008909"/>
    </source>
</evidence>
<dbReference type="AlphaFoldDB" id="G7Y5G0"/>
<keyword evidence="2" id="KW-1185">Reference proteome</keyword>
<reference key="2">
    <citation type="submission" date="2011-10" db="EMBL/GenBank/DDBJ databases">
        <title>The genome and transcriptome sequence of Clonorchis sinensis provide insights into the carcinogenic liver fluke.</title>
        <authorList>
            <person name="Wang X."/>
            <person name="Huang Y."/>
            <person name="Chen W."/>
            <person name="Liu H."/>
            <person name="Guo L."/>
            <person name="Chen Y."/>
            <person name="Luo F."/>
            <person name="Zhou W."/>
            <person name="Sun J."/>
            <person name="Mao Q."/>
            <person name="Liang P."/>
            <person name="Zhou C."/>
            <person name="Tian Y."/>
            <person name="Men J."/>
            <person name="Lv X."/>
            <person name="Huang L."/>
            <person name="Zhou J."/>
            <person name="Hu Y."/>
            <person name="Li R."/>
            <person name="Zhang F."/>
            <person name="Lei H."/>
            <person name="Li X."/>
            <person name="Hu X."/>
            <person name="Liang C."/>
            <person name="Xu J."/>
            <person name="Wu Z."/>
            <person name="Yu X."/>
        </authorList>
    </citation>
    <scope>NUCLEOTIDE SEQUENCE</scope>
    <source>
        <strain>Henan</strain>
    </source>
</reference>
<protein>
    <submittedName>
        <fullName evidence="1">Uncharacterized protein</fullName>
    </submittedName>
</protein>
<sequence>MKRIETILWVHVTPSSGKYRGYGELRAIHQSGYGSRGTVVATPYLGPWTTPYMNTLTEESLVDMEYADFFLIFKEGERRATAVIRQLIVQGRILLRQGSTSATGNLSSVIEDAVPQPKWRSRARDLCFCVFCDRPSHTSNRWCATEHVSHHVDCYDGEPFPLCDDAL</sequence>
<dbReference type="Proteomes" id="UP000008909">
    <property type="component" value="Unassembled WGS sequence"/>
</dbReference>
<reference evidence="1" key="1">
    <citation type="journal article" date="2011" name="Genome Biol.">
        <title>The draft genome of the carcinogenic human liver fluke Clonorchis sinensis.</title>
        <authorList>
            <person name="Wang X."/>
            <person name="Chen W."/>
            <person name="Huang Y."/>
            <person name="Sun J."/>
            <person name="Men J."/>
            <person name="Liu H."/>
            <person name="Luo F."/>
            <person name="Guo L."/>
            <person name="Lv X."/>
            <person name="Deng C."/>
            <person name="Zhou C."/>
            <person name="Fan Y."/>
            <person name="Li X."/>
            <person name="Huang L."/>
            <person name="Hu Y."/>
            <person name="Liang C."/>
            <person name="Hu X."/>
            <person name="Xu J."/>
            <person name="Yu X."/>
        </authorList>
    </citation>
    <scope>NUCLEOTIDE SEQUENCE [LARGE SCALE GENOMIC DNA]</scope>
    <source>
        <strain evidence="1">Henan</strain>
    </source>
</reference>
<proteinExistence type="predicted"/>
<organism evidence="1 2">
    <name type="scientific">Clonorchis sinensis</name>
    <name type="common">Chinese liver fluke</name>
    <dbReference type="NCBI Taxonomy" id="79923"/>
    <lineage>
        <taxon>Eukaryota</taxon>
        <taxon>Metazoa</taxon>
        <taxon>Spiralia</taxon>
        <taxon>Lophotrochozoa</taxon>
        <taxon>Platyhelminthes</taxon>
        <taxon>Trematoda</taxon>
        <taxon>Digenea</taxon>
        <taxon>Opisthorchiida</taxon>
        <taxon>Opisthorchiata</taxon>
        <taxon>Opisthorchiidae</taxon>
        <taxon>Clonorchis</taxon>
    </lineage>
</organism>
<accession>G7Y5G0</accession>
<dbReference type="EMBL" id="DF142874">
    <property type="protein sequence ID" value="GAA48196.1"/>
    <property type="molecule type" value="Genomic_DNA"/>
</dbReference>